<dbReference type="AlphaFoldDB" id="A0AAE1EV35"/>
<protein>
    <submittedName>
        <fullName evidence="2">Uncharacterized protein</fullName>
    </submittedName>
</protein>
<name>A0AAE1EV35_PETCI</name>
<feature type="non-terminal residue" evidence="2">
    <location>
        <position position="42"/>
    </location>
</feature>
<evidence type="ECO:0000313" key="3">
    <source>
        <dbReference type="Proteomes" id="UP001286313"/>
    </source>
</evidence>
<comment type="caution">
    <text evidence="2">The sequence shown here is derived from an EMBL/GenBank/DDBJ whole genome shotgun (WGS) entry which is preliminary data.</text>
</comment>
<evidence type="ECO:0000256" key="1">
    <source>
        <dbReference type="SAM" id="MobiDB-lite"/>
    </source>
</evidence>
<evidence type="ECO:0000313" key="2">
    <source>
        <dbReference type="EMBL" id="KAK3861783.1"/>
    </source>
</evidence>
<keyword evidence="3" id="KW-1185">Reference proteome</keyword>
<sequence length="42" mass="4537">MKESVPSGILSHLALRLSPSTTLDTRHHNNEAANVSGSLCYE</sequence>
<organism evidence="2 3">
    <name type="scientific">Petrolisthes cinctipes</name>
    <name type="common">Flat porcelain crab</name>
    <dbReference type="NCBI Taxonomy" id="88211"/>
    <lineage>
        <taxon>Eukaryota</taxon>
        <taxon>Metazoa</taxon>
        <taxon>Ecdysozoa</taxon>
        <taxon>Arthropoda</taxon>
        <taxon>Crustacea</taxon>
        <taxon>Multicrustacea</taxon>
        <taxon>Malacostraca</taxon>
        <taxon>Eumalacostraca</taxon>
        <taxon>Eucarida</taxon>
        <taxon>Decapoda</taxon>
        <taxon>Pleocyemata</taxon>
        <taxon>Anomura</taxon>
        <taxon>Galatheoidea</taxon>
        <taxon>Porcellanidae</taxon>
        <taxon>Petrolisthes</taxon>
    </lineage>
</organism>
<feature type="compositionally biased region" description="Polar residues" evidence="1">
    <location>
        <begin position="31"/>
        <end position="42"/>
    </location>
</feature>
<gene>
    <name evidence="2" type="ORF">Pcinc_032282</name>
</gene>
<dbReference type="EMBL" id="JAWQEG010004401">
    <property type="protein sequence ID" value="KAK3861783.1"/>
    <property type="molecule type" value="Genomic_DNA"/>
</dbReference>
<accession>A0AAE1EV35</accession>
<dbReference type="Proteomes" id="UP001286313">
    <property type="component" value="Unassembled WGS sequence"/>
</dbReference>
<feature type="region of interest" description="Disordered" evidence="1">
    <location>
        <begin position="19"/>
        <end position="42"/>
    </location>
</feature>
<proteinExistence type="predicted"/>
<reference evidence="2" key="1">
    <citation type="submission" date="2023-10" db="EMBL/GenBank/DDBJ databases">
        <title>Genome assemblies of two species of porcelain crab, Petrolisthes cinctipes and Petrolisthes manimaculis (Anomura: Porcellanidae).</title>
        <authorList>
            <person name="Angst P."/>
        </authorList>
    </citation>
    <scope>NUCLEOTIDE SEQUENCE</scope>
    <source>
        <strain evidence="2">PB745_01</strain>
        <tissue evidence="2">Gill</tissue>
    </source>
</reference>